<gene>
    <name evidence="2" type="primary">METL4</name>
</gene>
<proteinExistence type="evidence at transcript level"/>
<dbReference type="Pfam" id="PF05063">
    <property type="entry name" value="MT-A70"/>
    <property type="match status" value="1"/>
</dbReference>
<dbReference type="EMBL" id="GAMC01014403">
    <property type="protein sequence ID" value="JAB92152.1"/>
    <property type="molecule type" value="mRNA"/>
</dbReference>
<comment type="similarity">
    <text evidence="1">Belongs to the MT-A70-like family.</text>
</comment>
<dbReference type="GO" id="GO:0032259">
    <property type="term" value="P:methylation"/>
    <property type="evidence" value="ECO:0007669"/>
    <property type="project" value="UniProtKB-KW"/>
</dbReference>
<accession>W8BSG3</accession>
<reference evidence="2" key="2">
    <citation type="journal article" date="2014" name="BMC Genomics">
        <title>A genomic perspective to assessing quality of mass-reared SIT flies used in Mediterranean fruit fly (Ceratitis capitata) eradication in California.</title>
        <authorList>
            <person name="Calla B."/>
            <person name="Hall B."/>
            <person name="Hou S."/>
            <person name="Geib S.M."/>
        </authorList>
    </citation>
    <scope>NUCLEOTIDE SEQUENCE</scope>
</reference>
<dbReference type="SUPFAM" id="SSF53335">
    <property type="entry name" value="S-adenosyl-L-methionine-dependent methyltransferases"/>
    <property type="match status" value="1"/>
</dbReference>
<dbReference type="GO" id="GO:0003676">
    <property type="term" value="F:nucleic acid binding"/>
    <property type="evidence" value="ECO:0007669"/>
    <property type="project" value="InterPro"/>
</dbReference>
<dbReference type="AlphaFoldDB" id="W8BSG3"/>
<name>W8BSG3_CERCA</name>
<dbReference type="EMBL" id="GAMC01014406">
    <property type="protein sequence ID" value="JAB92149.1"/>
    <property type="molecule type" value="mRNA"/>
</dbReference>
<keyword evidence="2" id="KW-0808">Transferase</keyword>
<evidence type="ECO:0000313" key="2">
    <source>
        <dbReference type="EMBL" id="JAB92149.1"/>
    </source>
</evidence>
<sequence length="376" mass="44508">MYKLEIRNKTAIYLDHRELIKNMYNNDIAVGMEMFELREEIFHFHDRGIDFEDRNAIKRSKTEEYKLAVKVRKSKKRKSENYTSTPELSNLQIIIEEFLHLMEQEKIFKPIENNEIEIFPRHWEEISSEDFPKFNGTNATDAYQRCKFGVHSFIIPPRCKFYNNNVDELTKLLPQLMPTSEFFDLIVLDPPWRNKYIRRLKRAKQELGYKMLNTVELSQMPIERLVHKQSILAIWCTNSQDHQRAIVEELLPKWNLRVLHIMHWVKVNTKGQLIGPIDTSGTKKQPFEMIYLACHLESGKDFGIELQKVTAIFSIPSIVHSHKPPLLPWLKNVLPDNPNCLEIFARYLQPQFTSIGLEVLKLMDERLYSSYKENLA</sequence>
<dbReference type="GO" id="GO:0005634">
    <property type="term" value="C:nucleus"/>
    <property type="evidence" value="ECO:0007669"/>
    <property type="project" value="TreeGrafter"/>
</dbReference>
<dbReference type="InterPro" id="IPR029063">
    <property type="entry name" value="SAM-dependent_MTases_sf"/>
</dbReference>
<dbReference type="PANTHER" id="PTHR12829:SF4">
    <property type="entry name" value="N(6)-ADENINE-SPECIFIC METHYLTRANSFERASE METTL4"/>
    <property type="match status" value="1"/>
</dbReference>
<keyword evidence="2" id="KW-0489">Methyltransferase</keyword>
<dbReference type="InterPro" id="IPR002052">
    <property type="entry name" value="DNA_methylase_N6_adenine_CS"/>
</dbReference>
<reference evidence="2" key="1">
    <citation type="submission" date="2013-07" db="EMBL/GenBank/DDBJ databases">
        <authorList>
            <person name="Geib S."/>
        </authorList>
    </citation>
    <scope>NUCLEOTIDE SEQUENCE</scope>
</reference>
<dbReference type="PROSITE" id="PS51143">
    <property type="entry name" value="MT_A70"/>
    <property type="match status" value="1"/>
</dbReference>
<dbReference type="InterPro" id="IPR007757">
    <property type="entry name" value="MT-A70-like"/>
</dbReference>
<evidence type="ECO:0000256" key="1">
    <source>
        <dbReference type="PROSITE-ProRule" id="PRU00489"/>
    </source>
</evidence>
<organism evidence="2">
    <name type="scientific">Ceratitis capitata</name>
    <name type="common">Mediterranean fruit fly</name>
    <name type="synonym">Tephritis capitata</name>
    <dbReference type="NCBI Taxonomy" id="7213"/>
    <lineage>
        <taxon>Eukaryota</taxon>
        <taxon>Metazoa</taxon>
        <taxon>Ecdysozoa</taxon>
        <taxon>Arthropoda</taxon>
        <taxon>Hexapoda</taxon>
        <taxon>Insecta</taxon>
        <taxon>Pterygota</taxon>
        <taxon>Neoptera</taxon>
        <taxon>Endopterygota</taxon>
        <taxon>Diptera</taxon>
        <taxon>Brachycera</taxon>
        <taxon>Muscomorpha</taxon>
        <taxon>Tephritoidea</taxon>
        <taxon>Tephritidae</taxon>
        <taxon>Ceratitis</taxon>
        <taxon>Ceratitis</taxon>
    </lineage>
</organism>
<dbReference type="PANTHER" id="PTHR12829">
    <property type="entry name" value="N6-ADENOSINE-METHYLTRANSFERASE"/>
    <property type="match status" value="1"/>
</dbReference>
<dbReference type="OrthoDB" id="61116at2759"/>
<protein>
    <submittedName>
        <fullName evidence="2">Methyltransferase-like protein 4</fullName>
    </submittedName>
</protein>
<dbReference type="PROSITE" id="PS00092">
    <property type="entry name" value="N6_MTASE"/>
    <property type="match status" value="1"/>
</dbReference>
<dbReference type="GO" id="GO:0008168">
    <property type="term" value="F:methyltransferase activity"/>
    <property type="evidence" value="ECO:0007669"/>
    <property type="project" value="UniProtKB-KW"/>
</dbReference>